<feature type="region of interest" description="Disordered" evidence="1">
    <location>
        <begin position="477"/>
        <end position="498"/>
    </location>
</feature>
<dbReference type="PANTHER" id="PTHR38406">
    <property type="entry name" value="TRANSCRIPTIONAL REPRESSOR OPI1"/>
    <property type="match status" value="1"/>
</dbReference>
<dbReference type="InterPro" id="IPR013927">
    <property type="entry name" value="TF_Opi1_Ccg-8"/>
</dbReference>
<feature type="region of interest" description="Disordered" evidence="1">
    <location>
        <begin position="353"/>
        <end position="418"/>
    </location>
</feature>
<feature type="compositionally biased region" description="Low complexity" evidence="1">
    <location>
        <begin position="485"/>
        <end position="498"/>
    </location>
</feature>
<dbReference type="EMBL" id="WHVB01000009">
    <property type="protein sequence ID" value="KAF8479606.1"/>
    <property type="molecule type" value="Genomic_DNA"/>
</dbReference>
<feature type="compositionally biased region" description="Basic and acidic residues" evidence="1">
    <location>
        <begin position="195"/>
        <end position="213"/>
    </location>
</feature>
<sequence>MTAATHPDPLPQRSIQDEAESVRIAVRALGDMRSRALLHSPPPHPPSVSSSQPTPALSIASSSNSPTLTTQTLASDDPDVDSEGTALAARVSTIPGVSTALRAYEQSKASSRVVKYGAEMMESSVKSISRPVIDRLPVTSLEEFACRQLDRLGRYSTGTRRPSSADADERSASVERERKRGRSSRESGPQIRDVSMGRDSAERDPSPEPDKNVLADNPDEQQQVVQRSRWQAVLLEAGGIGAAVSEESMRRLKYCLQLLQYATTHIDGQIVILRDFIASLQPPPNSPHALNPDALISQERMRQLTNVKRDVVATVRQVVDVVSKYAGGALPEPARTRVRGFILHLPQAWASAARRENVASTPIPTRGRGSTRRSARRANASGTGESSRPTSPTGTPGPRPRQNSAGAGGVPIAVPPTAGSAKQAAQRILALATESLDMMRGVTGVVKDSLDRADAWVERLRVIGLQRNAAADRDAIPPLDMTHRSPGAAGESTTTSAAGTPASVYASLPSLSPVLFPVTTLSSSSSSLQETFSPDHHTTGIGRLSLSGNSPLTPNKKDMFTEEGDRGSTPKAGGSAHEGSPAMDVDE</sequence>
<dbReference type="OrthoDB" id="2441642at2759"/>
<evidence type="ECO:0000313" key="2">
    <source>
        <dbReference type="EMBL" id="KAF8479606.1"/>
    </source>
</evidence>
<dbReference type="AlphaFoldDB" id="A0A9P5MVJ3"/>
<proteinExistence type="predicted"/>
<dbReference type="GO" id="GO:0030968">
    <property type="term" value="P:endoplasmic reticulum unfolded protein response"/>
    <property type="evidence" value="ECO:0007669"/>
    <property type="project" value="TreeGrafter"/>
</dbReference>
<feature type="compositionally biased region" description="Polar residues" evidence="1">
    <location>
        <begin position="59"/>
        <end position="74"/>
    </location>
</feature>
<dbReference type="GO" id="GO:0005634">
    <property type="term" value="C:nucleus"/>
    <property type="evidence" value="ECO:0007669"/>
    <property type="project" value="TreeGrafter"/>
</dbReference>
<dbReference type="Pfam" id="PF08618">
    <property type="entry name" value="Opi1"/>
    <property type="match status" value="2"/>
</dbReference>
<feature type="region of interest" description="Disordered" evidence="1">
    <location>
        <begin position="525"/>
        <end position="587"/>
    </location>
</feature>
<dbReference type="GO" id="GO:0003714">
    <property type="term" value="F:transcription corepressor activity"/>
    <property type="evidence" value="ECO:0007669"/>
    <property type="project" value="InterPro"/>
</dbReference>
<organism evidence="2 3">
    <name type="scientific">Russula ochroleuca</name>
    <dbReference type="NCBI Taxonomy" id="152965"/>
    <lineage>
        <taxon>Eukaryota</taxon>
        <taxon>Fungi</taxon>
        <taxon>Dikarya</taxon>
        <taxon>Basidiomycota</taxon>
        <taxon>Agaricomycotina</taxon>
        <taxon>Agaricomycetes</taxon>
        <taxon>Russulales</taxon>
        <taxon>Russulaceae</taxon>
        <taxon>Russula</taxon>
    </lineage>
</organism>
<protein>
    <submittedName>
        <fullName evidence="2">Opi1-domain-containing protein</fullName>
    </submittedName>
</protein>
<feature type="region of interest" description="Disordered" evidence="1">
    <location>
        <begin position="155"/>
        <end position="222"/>
    </location>
</feature>
<reference evidence="2" key="2">
    <citation type="journal article" date="2020" name="Nat. Commun.">
        <title>Large-scale genome sequencing of mycorrhizal fungi provides insights into the early evolution of symbiotic traits.</title>
        <authorList>
            <person name="Miyauchi S."/>
            <person name="Kiss E."/>
            <person name="Kuo A."/>
            <person name="Drula E."/>
            <person name="Kohler A."/>
            <person name="Sanchez-Garcia M."/>
            <person name="Morin E."/>
            <person name="Andreopoulos B."/>
            <person name="Barry K.W."/>
            <person name="Bonito G."/>
            <person name="Buee M."/>
            <person name="Carver A."/>
            <person name="Chen C."/>
            <person name="Cichocki N."/>
            <person name="Clum A."/>
            <person name="Culley D."/>
            <person name="Crous P.W."/>
            <person name="Fauchery L."/>
            <person name="Girlanda M."/>
            <person name="Hayes R.D."/>
            <person name="Keri Z."/>
            <person name="LaButti K."/>
            <person name="Lipzen A."/>
            <person name="Lombard V."/>
            <person name="Magnuson J."/>
            <person name="Maillard F."/>
            <person name="Murat C."/>
            <person name="Nolan M."/>
            <person name="Ohm R.A."/>
            <person name="Pangilinan J."/>
            <person name="Pereira M.F."/>
            <person name="Perotto S."/>
            <person name="Peter M."/>
            <person name="Pfister S."/>
            <person name="Riley R."/>
            <person name="Sitrit Y."/>
            <person name="Stielow J.B."/>
            <person name="Szollosi G."/>
            <person name="Zifcakova L."/>
            <person name="Stursova M."/>
            <person name="Spatafora J.W."/>
            <person name="Tedersoo L."/>
            <person name="Vaario L.M."/>
            <person name="Yamada A."/>
            <person name="Yan M."/>
            <person name="Wang P."/>
            <person name="Xu J."/>
            <person name="Bruns T."/>
            <person name="Baldrian P."/>
            <person name="Vilgalys R."/>
            <person name="Dunand C."/>
            <person name="Henrissat B."/>
            <person name="Grigoriev I.V."/>
            <person name="Hibbett D."/>
            <person name="Nagy L.G."/>
            <person name="Martin F.M."/>
        </authorList>
    </citation>
    <scope>NUCLEOTIDE SEQUENCE</scope>
    <source>
        <strain evidence="2">Prilba</strain>
    </source>
</reference>
<dbReference type="GO" id="GO:0005783">
    <property type="term" value="C:endoplasmic reticulum"/>
    <property type="evidence" value="ECO:0007669"/>
    <property type="project" value="TreeGrafter"/>
</dbReference>
<gene>
    <name evidence="2" type="ORF">DFH94DRAFT_631503</name>
</gene>
<dbReference type="Proteomes" id="UP000759537">
    <property type="component" value="Unassembled WGS sequence"/>
</dbReference>
<feature type="compositionally biased region" description="Basic and acidic residues" evidence="1">
    <location>
        <begin position="555"/>
        <end position="568"/>
    </location>
</feature>
<feature type="compositionally biased region" description="Low complexity" evidence="1">
    <location>
        <begin position="377"/>
        <end position="396"/>
    </location>
</feature>
<evidence type="ECO:0000256" key="1">
    <source>
        <dbReference type="SAM" id="MobiDB-lite"/>
    </source>
</evidence>
<comment type="caution">
    <text evidence="2">The sequence shown here is derived from an EMBL/GenBank/DDBJ whole genome shotgun (WGS) entry which is preliminary data.</text>
</comment>
<dbReference type="PANTHER" id="PTHR38406:SF1">
    <property type="entry name" value="TRANSCRIPTIONAL REPRESSOR OPI1"/>
    <property type="match status" value="1"/>
</dbReference>
<reference evidence="2" key="1">
    <citation type="submission" date="2019-10" db="EMBL/GenBank/DDBJ databases">
        <authorList>
            <consortium name="DOE Joint Genome Institute"/>
            <person name="Kuo A."/>
            <person name="Miyauchi S."/>
            <person name="Kiss E."/>
            <person name="Drula E."/>
            <person name="Kohler A."/>
            <person name="Sanchez-Garcia M."/>
            <person name="Andreopoulos B."/>
            <person name="Barry K.W."/>
            <person name="Bonito G."/>
            <person name="Buee M."/>
            <person name="Carver A."/>
            <person name="Chen C."/>
            <person name="Cichocki N."/>
            <person name="Clum A."/>
            <person name="Culley D."/>
            <person name="Crous P.W."/>
            <person name="Fauchery L."/>
            <person name="Girlanda M."/>
            <person name="Hayes R."/>
            <person name="Keri Z."/>
            <person name="LaButti K."/>
            <person name="Lipzen A."/>
            <person name="Lombard V."/>
            <person name="Magnuson J."/>
            <person name="Maillard F."/>
            <person name="Morin E."/>
            <person name="Murat C."/>
            <person name="Nolan M."/>
            <person name="Ohm R."/>
            <person name="Pangilinan J."/>
            <person name="Pereira M."/>
            <person name="Perotto S."/>
            <person name="Peter M."/>
            <person name="Riley R."/>
            <person name="Sitrit Y."/>
            <person name="Stielow B."/>
            <person name="Szollosi G."/>
            <person name="Zifcakova L."/>
            <person name="Stursova M."/>
            <person name="Spatafora J.W."/>
            <person name="Tedersoo L."/>
            <person name="Vaario L.-M."/>
            <person name="Yamada A."/>
            <person name="Yan M."/>
            <person name="Wang P."/>
            <person name="Xu J."/>
            <person name="Bruns T."/>
            <person name="Baldrian P."/>
            <person name="Vilgalys R."/>
            <person name="Henrissat B."/>
            <person name="Grigoriev I.V."/>
            <person name="Hibbett D."/>
            <person name="Nagy L.G."/>
            <person name="Martin F.M."/>
        </authorList>
    </citation>
    <scope>NUCLEOTIDE SEQUENCE</scope>
    <source>
        <strain evidence="2">Prilba</strain>
    </source>
</reference>
<dbReference type="GO" id="GO:0006357">
    <property type="term" value="P:regulation of transcription by RNA polymerase II"/>
    <property type="evidence" value="ECO:0007669"/>
    <property type="project" value="TreeGrafter"/>
</dbReference>
<evidence type="ECO:0000313" key="3">
    <source>
        <dbReference type="Proteomes" id="UP000759537"/>
    </source>
</evidence>
<feature type="region of interest" description="Disordered" evidence="1">
    <location>
        <begin position="1"/>
        <end position="21"/>
    </location>
</feature>
<feature type="region of interest" description="Disordered" evidence="1">
    <location>
        <begin position="33"/>
        <end position="82"/>
    </location>
</feature>
<accession>A0A9P5MVJ3</accession>
<dbReference type="GO" id="GO:0008654">
    <property type="term" value="P:phospholipid biosynthetic process"/>
    <property type="evidence" value="ECO:0007669"/>
    <property type="project" value="TreeGrafter"/>
</dbReference>
<feature type="compositionally biased region" description="Basic and acidic residues" evidence="1">
    <location>
        <begin position="167"/>
        <end position="178"/>
    </location>
</feature>
<keyword evidence="3" id="KW-1185">Reference proteome</keyword>
<name>A0A9P5MVJ3_9AGAM</name>